<name>A0AAW2W6V7_SESRA</name>
<dbReference type="PANTHER" id="PTHR33223:SF3">
    <property type="match status" value="1"/>
</dbReference>
<proteinExistence type="predicted"/>
<feature type="compositionally biased region" description="Basic and acidic residues" evidence="1">
    <location>
        <begin position="413"/>
        <end position="430"/>
    </location>
</feature>
<reference evidence="3" key="2">
    <citation type="journal article" date="2024" name="Plant">
        <title>Genomic evolution and insights into agronomic trait innovations of Sesamum species.</title>
        <authorList>
            <person name="Miao H."/>
            <person name="Wang L."/>
            <person name="Qu L."/>
            <person name="Liu H."/>
            <person name="Sun Y."/>
            <person name="Le M."/>
            <person name="Wang Q."/>
            <person name="Wei S."/>
            <person name="Zheng Y."/>
            <person name="Lin W."/>
            <person name="Duan Y."/>
            <person name="Cao H."/>
            <person name="Xiong S."/>
            <person name="Wang X."/>
            <person name="Wei L."/>
            <person name="Li C."/>
            <person name="Ma Q."/>
            <person name="Ju M."/>
            <person name="Zhao R."/>
            <person name="Li G."/>
            <person name="Mu C."/>
            <person name="Tian Q."/>
            <person name="Mei H."/>
            <person name="Zhang T."/>
            <person name="Gao T."/>
            <person name="Zhang H."/>
        </authorList>
    </citation>
    <scope>NUCLEOTIDE SEQUENCE</scope>
    <source>
        <strain evidence="3">G02</strain>
    </source>
</reference>
<dbReference type="AlphaFoldDB" id="A0AAW2W6V7"/>
<dbReference type="PANTHER" id="PTHR33223">
    <property type="entry name" value="CCHC-TYPE DOMAIN-CONTAINING PROTEIN"/>
    <property type="match status" value="1"/>
</dbReference>
<comment type="caution">
    <text evidence="3">The sequence shown here is derived from an EMBL/GenBank/DDBJ whole genome shotgun (WGS) entry which is preliminary data.</text>
</comment>
<feature type="domain" description="Retrotransposon gag" evidence="2">
    <location>
        <begin position="140"/>
        <end position="232"/>
    </location>
</feature>
<sequence length="495" mass="56545">MPRSSRTGKLIFDPEIEKTARRLRKETKQLKGEASTSSESETGLALDIPTFSDSEEEVMAQNPERTIKEMTSLDLNQQPLCIEYPTLDVDFELKSGLIHLLPTFRGLAGEDPHKHLKEFHVVCSGMRPQGVTEEQVKLRAFPFSLGEKAKDWLYSLPSGSIISWNELKKQFLENYFPASRTTTIRKEISGIRQFFGENFHEYWGRFKYLVESCPHHQIPDHLLIQYFYEGLSETNRSLVDAASGGALKHSTSQGLWHMYLFRSRTNACPTLHEECTMHANAVGGFSRPPQRGHDHFSNTYNPEWRDYPKLRYGDQPQNFQRPPYQQPPPPPQANTNSGMPLEDIVKTLALSTQQFQQETRASIQNLESQMSQLASSVSRLESQGKLPSQTIINPKQNVSAITLCSEKELQLENSTRRGHAEQGKTGEELKIPPNQVERSELTQEEHPKVFVPRPPFPEQFAKSKKEEDDKEIFETLSKVEVQVNIKLSRLERGHA</sequence>
<feature type="compositionally biased region" description="Basic and acidic residues" evidence="1">
    <location>
        <begin position="303"/>
        <end position="312"/>
    </location>
</feature>
<feature type="compositionally biased region" description="Low complexity" evidence="1">
    <location>
        <begin position="32"/>
        <end position="46"/>
    </location>
</feature>
<feature type="region of interest" description="Disordered" evidence="1">
    <location>
        <begin position="413"/>
        <end position="468"/>
    </location>
</feature>
<organism evidence="3">
    <name type="scientific">Sesamum radiatum</name>
    <name type="common">Black benniseed</name>
    <dbReference type="NCBI Taxonomy" id="300843"/>
    <lineage>
        <taxon>Eukaryota</taxon>
        <taxon>Viridiplantae</taxon>
        <taxon>Streptophyta</taxon>
        <taxon>Embryophyta</taxon>
        <taxon>Tracheophyta</taxon>
        <taxon>Spermatophyta</taxon>
        <taxon>Magnoliopsida</taxon>
        <taxon>eudicotyledons</taxon>
        <taxon>Gunneridae</taxon>
        <taxon>Pentapetalae</taxon>
        <taxon>asterids</taxon>
        <taxon>lamiids</taxon>
        <taxon>Lamiales</taxon>
        <taxon>Pedaliaceae</taxon>
        <taxon>Sesamum</taxon>
    </lineage>
</organism>
<feature type="compositionally biased region" description="Basic and acidic residues" evidence="1">
    <location>
        <begin position="437"/>
        <end position="448"/>
    </location>
</feature>
<evidence type="ECO:0000313" key="3">
    <source>
        <dbReference type="EMBL" id="KAL0436606.1"/>
    </source>
</evidence>
<evidence type="ECO:0000256" key="1">
    <source>
        <dbReference type="SAM" id="MobiDB-lite"/>
    </source>
</evidence>
<dbReference type="InterPro" id="IPR005162">
    <property type="entry name" value="Retrotrans_gag_dom"/>
</dbReference>
<evidence type="ECO:0000259" key="2">
    <source>
        <dbReference type="Pfam" id="PF03732"/>
    </source>
</evidence>
<gene>
    <name evidence="3" type="ORF">Sradi_0368500</name>
</gene>
<feature type="region of interest" description="Disordered" evidence="1">
    <location>
        <begin position="25"/>
        <end position="55"/>
    </location>
</feature>
<dbReference type="Pfam" id="PF03732">
    <property type="entry name" value="Retrotrans_gag"/>
    <property type="match status" value="1"/>
</dbReference>
<dbReference type="EMBL" id="JACGWJ010000002">
    <property type="protein sequence ID" value="KAL0436606.1"/>
    <property type="molecule type" value="Genomic_DNA"/>
</dbReference>
<accession>A0AAW2W6V7</accession>
<reference evidence="3" key="1">
    <citation type="submission" date="2020-06" db="EMBL/GenBank/DDBJ databases">
        <authorList>
            <person name="Li T."/>
            <person name="Hu X."/>
            <person name="Zhang T."/>
            <person name="Song X."/>
            <person name="Zhang H."/>
            <person name="Dai N."/>
            <person name="Sheng W."/>
            <person name="Hou X."/>
            <person name="Wei L."/>
        </authorList>
    </citation>
    <scope>NUCLEOTIDE SEQUENCE</scope>
    <source>
        <strain evidence="3">G02</strain>
        <tissue evidence="3">Leaf</tissue>
    </source>
</reference>
<feature type="region of interest" description="Disordered" evidence="1">
    <location>
        <begin position="287"/>
        <end position="339"/>
    </location>
</feature>
<protein>
    <recommendedName>
        <fullName evidence="2">Retrotransposon gag domain-containing protein</fullName>
    </recommendedName>
</protein>